<dbReference type="NCBIfam" id="TIGR00119">
    <property type="entry name" value="acolac_sm"/>
    <property type="match status" value="1"/>
</dbReference>
<comment type="caution">
    <text evidence="10">The sequence shown here is derived from an EMBL/GenBank/DDBJ whole genome shotgun (WGS) entry which is preliminary data.</text>
</comment>
<dbReference type="InterPro" id="IPR045865">
    <property type="entry name" value="ACT-like_dom_sf"/>
</dbReference>
<dbReference type="AlphaFoldDB" id="A0A0C2DT21"/>
<evidence type="ECO:0000259" key="9">
    <source>
        <dbReference type="PROSITE" id="PS51671"/>
    </source>
</evidence>
<comment type="pathway">
    <text evidence="1 8">Amino-acid biosynthesis; L-isoleucine biosynthesis; L-isoleucine from 2-oxobutanoate: step 1/4.</text>
</comment>
<dbReference type="InterPro" id="IPR027271">
    <property type="entry name" value="Acetolactate_synth/TF_NikR_C"/>
</dbReference>
<dbReference type="PANTHER" id="PTHR30239:SF0">
    <property type="entry name" value="ACETOLACTATE SYNTHASE SMALL SUBUNIT 1, CHLOROPLASTIC"/>
    <property type="match status" value="1"/>
</dbReference>
<evidence type="ECO:0000256" key="7">
    <source>
        <dbReference type="ARBA" id="ARBA00048670"/>
    </source>
</evidence>
<dbReference type="GO" id="GO:1990610">
    <property type="term" value="F:acetolactate synthase regulator activity"/>
    <property type="evidence" value="ECO:0007669"/>
    <property type="project" value="UniProtKB-UniRule"/>
</dbReference>
<comment type="catalytic activity">
    <reaction evidence="7 8">
        <text>2 pyruvate + H(+) = (2S)-2-acetolactate + CO2</text>
        <dbReference type="Rhea" id="RHEA:25249"/>
        <dbReference type="ChEBI" id="CHEBI:15361"/>
        <dbReference type="ChEBI" id="CHEBI:15378"/>
        <dbReference type="ChEBI" id="CHEBI:16526"/>
        <dbReference type="ChEBI" id="CHEBI:58476"/>
        <dbReference type="EC" id="2.2.1.6"/>
    </reaction>
</comment>
<dbReference type="FunFam" id="3.30.70.1150:FF:000001">
    <property type="entry name" value="Acetolactate synthase small subunit"/>
    <property type="match status" value="1"/>
</dbReference>
<comment type="pathway">
    <text evidence="2 8">Amino-acid biosynthesis; L-valine biosynthesis; L-valine from pyruvate: step 1/4.</text>
</comment>
<dbReference type="EMBL" id="JWJD01000003">
    <property type="protein sequence ID" value="KIH76599.1"/>
    <property type="molecule type" value="Genomic_DNA"/>
</dbReference>
<dbReference type="FunFam" id="3.30.70.260:FF:000001">
    <property type="entry name" value="Acetolactate synthase, small subunit"/>
    <property type="match status" value="1"/>
</dbReference>
<dbReference type="EC" id="2.2.1.6" evidence="8"/>
<dbReference type="GO" id="GO:0003984">
    <property type="term" value="F:acetolactate synthase activity"/>
    <property type="evidence" value="ECO:0007669"/>
    <property type="project" value="UniProtKB-UniRule"/>
</dbReference>
<evidence type="ECO:0000313" key="11">
    <source>
        <dbReference type="Proteomes" id="UP000035068"/>
    </source>
</evidence>
<gene>
    <name evidence="10" type="ORF">GFER_10585</name>
</gene>
<comment type="similarity">
    <text evidence="3 8">Belongs to the acetolactate synthase small subunit family.</text>
</comment>
<dbReference type="Pfam" id="PF22629">
    <property type="entry name" value="ACT_AHAS_ss"/>
    <property type="match status" value="1"/>
</dbReference>
<evidence type="ECO:0000256" key="1">
    <source>
        <dbReference type="ARBA" id="ARBA00004974"/>
    </source>
</evidence>
<dbReference type="GO" id="GO:0005829">
    <property type="term" value="C:cytosol"/>
    <property type="evidence" value="ECO:0007669"/>
    <property type="project" value="TreeGrafter"/>
</dbReference>
<dbReference type="Gene3D" id="3.30.70.260">
    <property type="match status" value="1"/>
</dbReference>
<comment type="function">
    <text evidence="8">Catalyzes the conversion of 2 pyruvate molecules into acetolactate in the first common step of the biosynthetic pathway of the branched-amino acids such as leucine, isoleucine, and valine.</text>
</comment>
<keyword evidence="8" id="KW-0808">Transferase</keyword>
<dbReference type="GO" id="GO:0009097">
    <property type="term" value="P:isoleucine biosynthetic process"/>
    <property type="evidence" value="ECO:0007669"/>
    <property type="project" value="UniProtKB-UniRule"/>
</dbReference>
<dbReference type="Pfam" id="PF10369">
    <property type="entry name" value="ALS_ss_C"/>
    <property type="match status" value="1"/>
</dbReference>
<dbReference type="InterPro" id="IPR054480">
    <property type="entry name" value="AHAS_small-like_ACT"/>
</dbReference>
<dbReference type="InterPro" id="IPR039557">
    <property type="entry name" value="AHAS_ACT"/>
</dbReference>
<dbReference type="NCBIfam" id="NF008864">
    <property type="entry name" value="PRK11895.1"/>
    <property type="match status" value="1"/>
</dbReference>
<evidence type="ECO:0000256" key="5">
    <source>
        <dbReference type="ARBA" id="ARBA00022605"/>
    </source>
</evidence>
<evidence type="ECO:0000256" key="6">
    <source>
        <dbReference type="ARBA" id="ARBA00023304"/>
    </source>
</evidence>
<proteinExistence type="inferred from homology"/>
<dbReference type="UniPathway" id="UPA00047">
    <property type="reaction ID" value="UER00055"/>
</dbReference>
<evidence type="ECO:0000256" key="3">
    <source>
        <dbReference type="ARBA" id="ARBA00006341"/>
    </source>
</evidence>
<evidence type="ECO:0000256" key="4">
    <source>
        <dbReference type="ARBA" id="ARBA00011744"/>
    </source>
</evidence>
<dbReference type="PANTHER" id="PTHR30239">
    <property type="entry name" value="ACETOLACTATE SYNTHASE SMALL SUBUNIT"/>
    <property type="match status" value="1"/>
</dbReference>
<name>A0A0C2DT21_9BACT</name>
<dbReference type="InterPro" id="IPR004789">
    <property type="entry name" value="Acetalactate_synth_ssu"/>
</dbReference>
<dbReference type="Proteomes" id="UP000035068">
    <property type="component" value="Unassembled WGS sequence"/>
</dbReference>
<dbReference type="SUPFAM" id="SSF55021">
    <property type="entry name" value="ACT-like"/>
    <property type="match status" value="2"/>
</dbReference>
<dbReference type="PROSITE" id="PS51671">
    <property type="entry name" value="ACT"/>
    <property type="match status" value="1"/>
</dbReference>
<keyword evidence="6 8" id="KW-0100">Branched-chain amino acid biosynthesis</keyword>
<evidence type="ECO:0000313" key="10">
    <source>
        <dbReference type="EMBL" id="KIH76599.1"/>
    </source>
</evidence>
<protein>
    <recommendedName>
        <fullName evidence="8">Acetolactate synthase small subunit</fullName>
        <shortName evidence="8">AHAS</shortName>
        <shortName evidence="8">ALS</shortName>
        <ecNumber evidence="8">2.2.1.6</ecNumber>
    </recommendedName>
    <alternativeName>
        <fullName evidence="8">Acetohydroxy-acid synthase small subunit</fullName>
    </alternativeName>
</protein>
<reference evidence="10 11" key="1">
    <citation type="submission" date="2014-12" db="EMBL/GenBank/DDBJ databases">
        <title>Genomes of Geoalkalibacter ferrihydriticus and Geoalkalibacter subterraneus, two haloalkaliphilic metal-reducing members of the Geobacteraceae.</title>
        <authorList>
            <person name="Badalamenti J.P."/>
            <person name="Torres C.I."/>
            <person name="Krajmalnik-Brown R."/>
            <person name="Bond D.R."/>
        </authorList>
    </citation>
    <scope>NUCLEOTIDE SEQUENCE [LARGE SCALE GENOMIC DNA]</scope>
    <source>
        <strain evidence="10 11">DSM 17813</strain>
    </source>
</reference>
<dbReference type="GO" id="GO:0009099">
    <property type="term" value="P:L-valine biosynthetic process"/>
    <property type="evidence" value="ECO:0007669"/>
    <property type="project" value="UniProtKB-UniRule"/>
</dbReference>
<dbReference type="UniPathway" id="UPA00049">
    <property type="reaction ID" value="UER00059"/>
</dbReference>
<accession>A0A0C2DT21</accession>
<dbReference type="Gene3D" id="3.30.70.1150">
    <property type="entry name" value="ACT-like. Chain A, domain 2"/>
    <property type="match status" value="1"/>
</dbReference>
<comment type="subunit">
    <text evidence="4 8">Dimer of large and small chains.</text>
</comment>
<keyword evidence="11" id="KW-1185">Reference proteome</keyword>
<feature type="domain" description="ACT" evidence="9">
    <location>
        <begin position="4"/>
        <end position="78"/>
    </location>
</feature>
<evidence type="ECO:0000256" key="2">
    <source>
        <dbReference type="ARBA" id="ARBA00005025"/>
    </source>
</evidence>
<dbReference type="InterPro" id="IPR002912">
    <property type="entry name" value="ACT_dom"/>
</dbReference>
<keyword evidence="5 8" id="KW-0028">Amino-acid biosynthesis</keyword>
<dbReference type="CDD" id="cd04878">
    <property type="entry name" value="ACT_AHAS"/>
    <property type="match status" value="1"/>
</dbReference>
<evidence type="ECO:0000256" key="8">
    <source>
        <dbReference type="RuleBase" id="RU368092"/>
    </source>
</evidence>
<sequence>MKHTISVLVENEFGVLARVAGLFSGRGFNIESLSVATTLDPSISRMTIVTSGDDQILEQITKQLNKLIDTIKVIDFTGGDFVEREMALVKVCAEEGTRAEVLRVVDIFRAKVVDVTAKSYTVEVTGAPGKINAIIELLRPLGIKEIVRSGPVVIGRGPKGWKNV</sequence>
<dbReference type="InterPro" id="IPR019455">
    <property type="entry name" value="Acetolactate_synth_ssu_C"/>
</dbReference>
<organism evidence="10 11">
    <name type="scientific">Geoalkalibacter ferrihydriticus DSM 17813</name>
    <dbReference type="NCBI Taxonomy" id="1121915"/>
    <lineage>
        <taxon>Bacteria</taxon>
        <taxon>Pseudomonadati</taxon>
        <taxon>Thermodesulfobacteriota</taxon>
        <taxon>Desulfuromonadia</taxon>
        <taxon>Desulfuromonadales</taxon>
        <taxon>Geoalkalibacteraceae</taxon>
        <taxon>Geoalkalibacter</taxon>
    </lineage>
</organism>
<dbReference type="RefSeq" id="WP_040099285.1">
    <property type="nucleotide sequence ID" value="NZ_JWJD01000003.1"/>
</dbReference>